<gene>
    <name evidence="3" type="ORF">QH948_06680</name>
</gene>
<evidence type="ECO:0008006" key="5">
    <source>
        <dbReference type="Google" id="ProtNLM"/>
    </source>
</evidence>
<evidence type="ECO:0000313" key="3">
    <source>
        <dbReference type="EMBL" id="WGT48419.1"/>
    </source>
</evidence>
<organism evidence="3 4">
    <name type="scientific">Tessaracoccus lacteus</name>
    <dbReference type="NCBI Taxonomy" id="3041766"/>
    <lineage>
        <taxon>Bacteria</taxon>
        <taxon>Bacillati</taxon>
        <taxon>Actinomycetota</taxon>
        <taxon>Actinomycetes</taxon>
        <taxon>Propionibacteriales</taxon>
        <taxon>Propionibacteriaceae</taxon>
        <taxon>Tessaracoccus</taxon>
    </lineage>
</organism>
<reference evidence="3 4" key="1">
    <citation type="journal article" date="2008" name="Int. J. Syst. Evol. Microbiol.">
        <title>Tessaracoccus flavescens sp. nov., isolated from marine sediment.</title>
        <authorList>
            <person name="Lee D.W."/>
            <person name="Lee S.D."/>
        </authorList>
    </citation>
    <scope>NUCLEOTIDE SEQUENCE [LARGE SCALE GENOMIC DNA]</scope>
    <source>
        <strain evidence="3 4">T21</strain>
    </source>
</reference>
<dbReference type="Proteomes" id="UP001244136">
    <property type="component" value="Chromosome"/>
</dbReference>
<evidence type="ECO:0000256" key="2">
    <source>
        <dbReference type="SAM" id="MobiDB-lite"/>
    </source>
</evidence>
<protein>
    <recommendedName>
        <fullName evidence="5">Ribbon-helix-helix protein CopG domain-containing protein</fullName>
    </recommendedName>
</protein>
<accession>A0ABY8Q0X4</accession>
<evidence type="ECO:0000256" key="1">
    <source>
        <dbReference type="SAM" id="Coils"/>
    </source>
</evidence>
<dbReference type="RefSeq" id="WP_281146049.1">
    <property type="nucleotide sequence ID" value="NZ_CP123967.1"/>
</dbReference>
<keyword evidence="4" id="KW-1185">Reference proteome</keyword>
<evidence type="ECO:0000313" key="4">
    <source>
        <dbReference type="Proteomes" id="UP001244136"/>
    </source>
</evidence>
<keyword evidence="1" id="KW-0175">Coiled coil</keyword>
<feature type="coiled-coil region" evidence="1">
    <location>
        <begin position="144"/>
        <end position="171"/>
    </location>
</feature>
<sequence length="173" mass="18924">MSTTESSSAPHRKVRRAERPVTVKIAAGEVDLLQALALLAETTLAQQIRTAVEEYLEWRLSQSTLPQQVAAAQERQAAMLGHLLDPGTARATAGPEGGDASKRPVRQKSITLRIPNRECDLMTALGLMDDTTLAEQLRSAVTRYVGKELRNEALSTQVKDLQQEHERVLTASA</sequence>
<feature type="region of interest" description="Disordered" evidence="2">
    <location>
        <begin position="86"/>
        <end position="107"/>
    </location>
</feature>
<dbReference type="EMBL" id="CP123967">
    <property type="protein sequence ID" value="WGT48419.1"/>
    <property type="molecule type" value="Genomic_DNA"/>
</dbReference>
<proteinExistence type="predicted"/>
<name>A0ABY8Q0X4_9ACTN</name>